<gene>
    <name evidence="1" type="ORF">BDV39DRAFT_170818</name>
</gene>
<name>A0A5N6XA64_9EURO</name>
<evidence type="ECO:0000313" key="2">
    <source>
        <dbReference type="Proteomes" id="UP000325945"/>
    </source>
</evidence>
<sequence>MIAYQSAVVGMWNIRPTLGFCLYTKYYAAHRAITQLIVHHQRIQTWYKVRSSVGWTEIQPEPNNFQCGQMWFRLFIKVKEPFPQKSTHSAFFYCKYRQVRKGIFETVLEKQPSVKPSVKPRVKSKVKLKLSVSLPVFDVATWAHKALSSNWRTLHFSQSELRAISDIMGACKIIVDSVKLWIINSFPD</sequence>
<accession>A0A5N6XA64</accession>
<protein>
    <submittedName>
        <fullName evidence="1">Uncharacterized protein</fullName>
    </submittedName>
</protein>
<reference evidence="2" key="1">
    <citation type="submission" date="2019-04" db="EMBL/GenBank/DDBJ databases">
        <title>Friends and foes A comparative genomics studyof 23 Aspergillus species from section Flavi.</title>
        <authorList>
            <consortium name="DOE Joint Genome Institute"/>
            <person name="Kjaerbolling I."/>
            <person name="Vesth T."/>
            <person name="Frisvad J.C."/>
            <person name="Nybo J.L."/>
            <person name="Theobald S."/>
            <person name="Kildgaard S."/>
            <person name="Isbrandt T."/>
            <person name="Kuo A."/>
            <person name="Sato A."/>
            <person name="Lyhne E.K."/>
            <person name="Kogle M.E."/>
            <person name="Wiebenga A."/>
            <person name="Kun R.S."/>
            <person name="Lubbers R.J."/>
            <person name="Makela M.R."/>
            <person name="Barry K."/>
            <person name="Chovatia M."/>
            <person name="Clum A."/>
            <person name="Daum C."/>
            <person name="Haridas S."/>
            <person name="He G."/>
            <person name="LaButti K."/>
            <person name="Lipzen A."/>
            <person name="Mondo S."/>
            <person name="Riley R."/>
            <person name="Salamov A."/>
            <person name="Simmons B.A."/>
            <person name="Magnuson J.K."/>
            <person name="Henrissat B."/>
            <person name="Mortensen U.H."/>
            <person name="Larsen T.O."/>
            <person name="Devries R.P."/>
            <person name="Grigoriev I.V."/>
            <person name="Machida M."/>
            <person name="Baker S.E."/>
            <person name="Andersen M.R."/>
        </authorList>
    </citation>
    <scope>NUCLEOTIDE SEQUENCE [LARGE SCALE GENOMIC DNA]</scope>
    <source>
        <strain evidence="2">CBS 130017</strain>
    </source>
</reference>
<organism evidence="1 2">
    <name type="scientific">Aspergillus sergii</name>
    <dbReference type="NCBI Taxonomy" id="1034303"/>
    <lineage>
        <taxon>Eukaryota</taxon>
        <taxon>Fungi</taxon>
        <taxon>Dikarya</taxon>
        <taxon>Ascomycota</taxon>
        <taxon>Pezizomycotina</taxon>
        <taxon>Eurotiomycetes</taxon>
        <taxon>Eurotiomycetidae</taxon>
        <taxon>Eurotiales</taxon>
        <taxon>Aspergillaceae</taxon>
        <taxon>Aspergillus</taxon>
        <taxon>Aspergillus subgen. Circumdati</taxon>
    </lineage>
</organism>
<keyword evidence="2" id="KW-1185">Reference proteome</keyword>
<evidence type="ECO:0000313" key="1">
    <source>
        <dbReference type="EMBL" id="KAE8330147.1"/>
    </source>
</evidence>
<dbReference type="Proteomes" id="UP000325945">
    <property type="component" value="Unassembled WGS sequence"/>
</dbReference>
<dbReference type="AlphaFoldDB" id="A0A5N6XA64"/>
<dbReference type="EMBL" id="ML741775">
    <property type="protein sequence ID" value="KAE8330147.1"/>
    <property type="molecule type" value="Genomic_DNA"/>
</dbReference>
<proteinExistence type="predicted"/>